<dbReference type="PANTHER" id="PTHR14136">
    <property type="entry name" value="BTB_POZ DOMAIN-CONTAINING PROTEIN KCTD9"/>
    <property type="match status" value="1"/>
</dbReference>
<name>A0ABX8P7R5_9PSED</name>
<evidence type="ECO:0000313" key="1">
    <source>
        <dbReference type="EMBL" id="QXH70043.1"/>
    </source>
</evidence>
<dbReference type="InterPro" id="IPR001646">
    <property type="entry name" value="5peptide_repeat"/>
</dbReference>
<sequence>MLQHLAGRPLKHSHWLQITARELGLEYNQVSRESKLFEAYCDFNVQRRFWDIPVRFVYQPDVYSRQLQALEDAADRNRSLAETAAQHDVTFDQFDFSSSLLEYLIAKVGALTLNFYGVSAKNSVIWEEWLSQCTTFERADLRNCKFVRLYEDPTIRPGTNIYEGNFAHTNLAGADLRGSYLRGADFFGANLEGADLRNANLYESRLTGAKGPYKAGEVESSVWHMDKIGA</sequence>
<dbReference type="PANTHER" id="PTHR14136:SF17">
    <property type="entry name" value="BTB_POZ DOMAIN-CONTAINING PROTEIN KCTD9"/>
    <property type="match status" value="1"/>
</dbReference>
<dbReference type="EMBL" id="CP077079">
    <property type="protein sequence ID" value="QXH70043.1"/>
    <property type="molecule type" value="Genomic_DNA"/>
</dbReference>
<gene>
    <name evidence="1" type="ORF">KSS96_14700</name>
</gene>
<protein>
    <submittedName>
        <fullName evidence="1">Pentapeptide repeat-containing protein</fullName>
    </submittedName>
</protein>
<dbReference type="InterPro" id="IPR051082">
    <property type="entry name" value="Pentapeptide-BTB/POZ_domain"/>
</dbReference>
<dbReference type="Pfam" id="PF00805">
    <property type="entry name" value="Pentapeptide"/>
    <property type="match status" value="1"/>
</dbReference>
<evidence type="ECO:0000313" key="2">
    <source>
        <dbReference type="Proteomes" id="UP000886848"/>
    </source>
</evidence>
<keyword evidence="2" id="KW-1185">Reference proteome</keyword>
<dbReference type="Proteomes" id="UP000886848">
    <property type="component" value="Chromosome"/>
</dbReference>
<organism evidence="1 2">
    <name type="scientific">Pseudomonas asgharzadehiana</name>
    <dbReference type="NCBI Taxonomy" id="2842349"/>
    <lineage>
        <taxon>Bacteria</taxon>
        <taxon>Pseudomonadati</taxon>
        <taxon>Pseudomonadota</taxon>
        <taxon>Gammaproteobacteria</taxon>
        <taxon>Pseudomonadales</taxon>
        <taxon>Pseudomonadaceae</taxon>
        <taxon>Pseudomonas</taxon>
    </lineage>
</organism>
<proteinExistence type="predicted"/>
<reference evidence="1" key="1">
    <citation type="journal article" date="2021" name="Microorganisms">
        <title>The Ever-Expanding Pseudomonas Genus: Description of 43 New Species and Partition of the Pseudomonas putida Group.</title>
        <authorList>
            <person name="Girard L."/>
            <person name="Lood C."/>
            <person name="Hofte M."/>
            <person name="Vandamme P."/>
            <person name="Rokni-Zadeh H."/>
            <person name="van Noort V."/>
            <person name="Lavigne R."/>
            <person name="De Mot R."/>
        </authorList>
    </citation>
    <scope>NUCLEOTIDE SEQUENCE</scope>
    <source>
        <strain evidence="1">SWRI132</strain>
    </source>
</reference>
<accession>A0ABX8P7R5</accession>